<dbReference type="AlphaFoldDB" id="A0A146KHU4"/>
<protein>
    <submittedName>
        <fullName evidence="1">Uncharacterized protein</fullName>
    </submittedName>
</protein>
<reference evidence="1" key="1">
    <citation type="submission" date="2015-07" db="EMBL/GenBank/DDBJ databases">
        <title>Adaptation to a free-living lifestyle via gene acquisitions in the diplomonad Trepomonas sp. PC1.</title>
        <authorList>
            <person name="Xu F."/>
            <person name="Jerlstrom-Hultqvist J."/>
            <person name="Kolisko M."/>
            <person name="Simpson A.G.B."/>
            <person name="Roger A.J."/>
            <person name="Svard S.G."/>
            <person name="Andersson J.O."/>
        </authorList>
    </citation>
    <scope>NUCLEOTIDE SEQUENCE</scope>
    <source>
        <strain evidence="1">PC1</strain>
    </source>
</reference>
<organism evidence="1">
    <name type="scientific">Trepomonas sp. PC1</name>
    <dbReference type="NCBI Taxonomy" id="1076344"/>
    <lineage>
        <taxon>Eukaryota</taxon>
        <taxon>Metamonada</taxon>
        <taxon>Diplomonadida</taxon>
        <taxon>Hexamitidae</taxon>
        <taxon>Hexamitinae</taxon>
        <taxon>Trepomonas</taxon>
    </lineage>
</organism>
<accession>A0A146KHU4</accession>
<feature type="non-terminal residue" evidence="1">
    <location>
        <position position="1"/>
    </location>
</feature>
<evidence type="ECO:0000313" key="1">
    <source>
        <dbReference type="EMBL" id="JAP96037.1"/>
    </source>
</evidence>
<proteinExistence type="predicted"/>
<name>A0A146KHU4_9EUKA</name>
<sequence length="159" mass="19020">AKHQQFDLVLKQYLFLKLHQQIQNVFDVMQKQNKYQLKGIWEYVASQLNLTAKQSHDYFHNTYKLQFFVPITQYLGQLTNFVQDKLEKSNKEIAQLFIEEADKNFCKRQLIQIISKLRQKSVKSTSTTLISESKSFENKRELNDFDAELHYNVFDFIDL</sequence>
<gene>
    <name evidence="1" type="ORF">TPC1_10763</name>
</gene>
<dbReference type="EMBL" id="GDID01000569">
    <property type="protein sequence ID" value="JAP96037.1"/>
    <property type="molecule type" value="Transcribed_RNA"/>
</dbReference>